<dbReference type="PROSITE" id="PS51257">
    <property type="entry name" value="PROKAR_LIPOPROTEIN"/>
    <property type="match status" value="1"/>
</dbReference>
<reference evidence="2" key="1">
    <citation type="submission" date="2023-02" db="EMBL/GenBank/DDBJ databases">
        <title>Genome of Flavobacteriaceae gen. nov. sp. strain F89.</title>
        <authorList>
            <person name="Wang Y."/>
        </authorList>
    </citation>
    <scope>NUCLEOTIDE SEQUENCE</scope>
    <source>
        <strain evidence="2">F89</strain>
    </source>
</reference>
<protein>
    <submittedName>
        <fullName evidence="2">DUF1080 domain-containing protein</fullName>
    </submittedName>
</protein>
<organism evidence="2 3">
    <name type="scientific">Cerina litoralis</name>
    <dbReference type="NCBI Taxonomy" id="2874477"/>
    <lineage>
        <taxon>Bacteria</taxon>
        <taxon>Pseudomonadati</taxon>
        <taxon>Bacteroidota</taxon>
        <taxon>Flavobacteriia</taxon>
        <taxon>Flavobacteriales</taxon>
        <taxon>Flavobacteriaceae</taxon>
        <taxon>Cerina</taxon>
    </lineage>
</organism>
<comment type="caution">
    <text evidence="2">The sequence shown here is derived from an EMBL/GenBank/DDBJ whole genome shotgun (WGS) entry which is preliminary data.</text>
</comment>
<proteinExistence type="predicted"/>
<feature type="domain" description="3-keto-alpha-glucoside-1,2-lyase/3-keto-2-hydroxy-glucal hydratase" evidence="1">
    <location>
        <begin position="51"/>
        <end position="251"/>
    </location>
</feature>
<accession>A0AAE3ETX6</accession>
<name>A0AAE3ETX6_9FLAO</name>
<dbReference type="GO" id="GO:0016787">
    <property type="term" value="F:hydrolase activity"/>
    <property type="evidence" value="ECO:0007669"/>
    <property type="project" value="InterPro"/>
</dbReference>
<evidence type="ECO:0000259" key="1">
    <source>
        <dbReference type="Pfam" id="PF06439"/>
    </source>
</evidence>
<evidence type="ECO:0000313" key="2">
    <source>
        <dbReference type="EMBL" id="MCG2461045.1"/>
    </source>
</evidence>
<dbReference type="EMBL" id="JAIRBC010000012">
    <property type="protein sequence ID" value="MCG2461045.1"/>
    <property type="molecule type" value="Genomic_DNA"/>
</dbReference>
<gene>
    <name evidence="2" type="ORF">K8352_09825</name>
</gene>
<sequence>MQSKIHLLFLLLLSFASCKNEKKSENRLKPSTEVKISATPNQLSEAEKEAGWTLLFNGKTTEGWHLYNYPDSTSVWQVVDGTLYCDSKNREYQQGDFVTDREFENYELVFDWKLAKESNSGVFINVQESPKYAAAWHTGPEYQLLDPEHRDQVVANKRSGCLFAFYPQLNPTETNRAGEWNTSKIKQVDGKVEFYLNGNLTAKADFTSPQWTERIAETHFTKFPNYGKATKGRIGLQDWFSDAWFRNIKIREL</sequence>
<evidence type="ECO:0000313" key="3">
    <source>
        <dbReference type="Proteomes" id="UP001200642"/>
    </source>
</evidence>
<dbReference type="Proteomes" id="UP001200642">
    <property type="component" value="Unassembled WGS sequence"/>
</dbReference>
<dbReference type="Gene3D" id="2.60.120.560">
    <property type="entry name" value="Exo-inulinase, domain 1"/>
    <property type="match status" value="1"/>
</dbReference>
<keyword evidence="3" id="KW-1185">Reference proteome</keyword>
<dbReference type="InterPro" id="IPR010496">
    <property type="entry name" value="AL/BT2_dom"/>
</dbReference>
<dbReference type="AlphaFoldDB" id="A0AAE3ETX6"/>
<dbReference type="Pfam" id="PF06439">
    <property type="entry name" value="3keto-disac_hyd"/>
    <property type="match status" value="1"/>
</dbReference>
<dbReference type="RefSeq" id="WP_317902192.1">
    <property type="nucleotide sequence ID" value="NZ_JAIRBC010000012.1"/>
</dbReference>